<organism evidence="3 4">
    <name type="scientific">Flavobacterium frigidimaris</name>
    <dbReference type="NCBI Taxonomy" id="262320"/>
    <lineage>
        <taxon>Bacteria</taxon>
        <taxon>Pseudomonadati</taxon>
        <taxon>Bacteroidota</taxon>
        <taxon>Flavobacteriia</taxon>
        <taxon>Flavobacteriales</taxon>
        <taxon>Flavobacteriaceae</taxon>
        <taxon>Flavobacterium</taxon>
    </lineage>
</organism>
<sequence length="422" mass="49148">MKPIYCFLFFFILAVSFSQQKNTVIEDDYETLKDKIRLYFNASTDRSLAYAEQMAKSSNYEHLAFANGAISCLLQKKSEVKKSDEKYKKAIAYLDKMPDSKDKKRVTADVYNYKGLTEWYRGNYSAALKKFQEGIEVSAQIKDVKQIIKFKSNIALINESVGNYQLSIKNSKELLYFIGKNEGLYTKDELLNRKSSLYLGLGSAYESFFVDKGKMEILDTAAYYYKKTIQYSELFPYNLGSAKLSLGNVFNWKGDYKNAEKTYYDVATLLAKIDSGDLGVAYYNLGDINLTTKKYKKALYFYKKSDSVALLKNMNQYIYFKSNCYQAKIYNILKMPELAHKHSKIYLDRLDEYESKLREERLKVNYKQGADDLTAEMLSIDKKYKKDLVLNRVLNIFYIIILSGIGFFLIRDKRNKIELKER</sequence>
<dbReference type="Pfam" id="PF13424">
    <property type="entry name" value="TPR_12"/>
    <property type="match status" value="1"/>
</dbReference>
<evidence type="ECO:0000256" key="1">
    <source>
        <dbReference type="SAM" id="Phobius"/>
    </source>
</evidence>
<keyword evidence="1" id="KW-1133">Transmembrane helix</keyword>
<comment type="caution">
    <text evidence="3">The sequence shown here is derived from an EMBL/GenBank/DDBJ whole genome shotgun (WGS) entry which is preliminary data.</text>
</comment>
<dbReference type="EMBL" id="MUGV01000023">
    <property type="protein sequence ID" value="OXA77973.1"/>
    <property type="molecule type" value="Genomic_DNA"/>
</dbReference>
<feature type="chain" id="PRO_5047387244" description="Tetratricopeptide repeat-containing protein" evidence="2">
    <location>
        <begin position="22"/>
        <end position="422"/>
    </location>
</feature>
<keyword evidence="1" id="KW-0472">Membrane</keyword>
<feature type="transmembrane region" description="Helical" evidence="1">
    <location>
        <begin position="389"/>
        <end position="410"/>
    </location>
</feature>
<evidence type="ECO:0008006" key="5">
    <source>
        <dbReference type="Google" id="ProtNLM"/>
    </source>
</evidence>
<dbReference type="Gene3D" id="1.25.40.10">
    <property type="entry name" value="Tetratricopeptide repeat domain"/>
    <property type="match status" value="2"/>
</dbReference>
<dbReference type="SUPFAM" id="SSF48452">
    <property type="entry name" value="TPR-like"/>
    <property type="match status" value="2"/>
</dbReference>
<protein>
    <recommendedName>
        <fullName evidence="5">Tetratricopeptide repeat-containing protein</fullName>
    </recommendedName>
</protein>
<dbReference type="SMART" id="SM00028">
    <property type="entry name" value="TPR"/>
    <property type="match status" value="3"/>
</dbReference>
<accession>A0ABX4BN91</accession>
<dbReference type="Proteomes" id="UP000198382">
    <property type="component" value="Unassembled WGS sequence"/>
</dbReference>
<keyword evidence="1" id="KW-0812">Transmembrane</keyword>
<name>A0ABX4BN91_FLAFR</name>
<evidence type="ECO:0000313" key="4">
    <source>
        <dbReference type="Proteomes" id="UP000198382"/>
    </source>
</evidence>
<reference evidence="3 4" key="1">
    <citation type="submission" date="2016-11" db="EMBL/GenBank/DDBJ databases">
        <title>Whole genomes of Flavobacteriaceae.</title>
        <authorList>
            <person name="Stine C."/>
            <person name="Li C."/>
            <person name="Tadesse D."/>
        </authorList>
    </citation>
    <scope>NUCLEOTIDE SEQUENCE [LARGE SCALE GENOMIC DNA]</scope>
    <source>
        <strain evidence="3 4">DSM 15937</strain>
    </source>
</reference>
<gene>
    <name evidence="3" type="ORF">B0A65_14505</name>
</gene>
<dbReference type="InterPro" id="IPR011990">
    <property type="entry name" value="TPR-like_helical_dom_sf"/>
</dbReference>
<keyword evidence="4" id="KW-1185">Reference proteome</keyword>
<dbReference type="RefSeq" id="WP_074662677.1">
    <property type="nucleotide sequence ID" value="NZ_MUGV01000023.1"/>
</dbReference>
<keyword evidence="2" id="KW-0732">Signal</keyword>
<evidence type="ECO:0000313" key="3">
    <source>
        <dbReference type="EMBL" id="OXA77973.1"/>
    </source>
</evidence>
<proteinExistence type="predicted"/>
<evidence type="ECO:0000256" key="2">
    <source>
        <dbReference type="SAM" id="SignalP"/>
    </source>
</evidence>
<feature type="signal peptide" evidence="2">
    <location>
        <begin position="1"/>
        <end position="21"/>
    </location>
</feature>
<dbReference type="InterPro" id="IPR019734">
    <property type="entry name" value="TPR_rpt"/>
</dbReference>